<dbReference type="AlphaFoldDB" id="A0A285T5I6"/>
<gene>
    <name evidence="9" type="ORF">SAMN05880501_10948</name>
</gene>
<keyword evidence="2" id="KW-0227">DNA damage</keyword>
<keyword evidence="4" id="KW-0347">Helicase</keyword>
<organism evidence="9 10">
    <name type="scientific">Ureibacillus xyleni</name>
    <dbReference type="NCBI Taxonomy" id="614648"/>
    <lineage>
        <taxon>Bacteria</taxon>
        <taxon>Bacillati</taxon>
        <taxon>Bacillota</taxon>
        <taxon>Bacilli</taxon>
        <taxon>Bacillales</taxon>
        <taxon>Caryophanaceae</taxon>
        <taxon>Ureibacillus</taxon>
    </lineage>
</organism>
<dbReference type="Pfam" id="PF12705">
    <property type="entry name" value="PDDEXK_1"/>
    <property type="match status" value="1"/>
</dbReference>
<dbReference type="GO" id="GO:0004386">
    <property type="term" value="F:helicase activity"/>
    <property type="evidence" value="ECO:0007669"/>
    <property type="project" value="UniProtKB-KW"/>
</dbReference>
<dbReference type="GO" id="GO:0005524">
    <property type="term" value="F:ATP binding"/>
    <property type="evidence" value="ECO:0007669"/>
    <property type="project" value="UniProtKB-KW"/>
</dbReference>
<keyword evidence="7" id="KW-0234">DNA repair</keyword>
<evidence type="ECO:0000256" key="1">
    <source>
        <dbReference type="ARBA" id="ARBA00022741"/>
    </source>
</evidence>
<evidence type="ECO:0000256" key="7">
    <source>
        <dbReference type="ARBA" id="ARBA00023204"/>
    </source>
</evidence>
<proteinExistence type="predicted"/>
<evidence type="ECO:0000256" key="3">
    <source>
        <dbReference type="ARBA" id="ARBA00022801"/>
    </source>
</evidence>
<reference evidence="10" key="1">
    <citation type="submission" date="2017-08" db="EMBL/GenBank/DDBJ databases">
        <authorList>
            <person name="Varghese N."/>
            <person name="Submissions S."/>
        </authorList>
    </citation>
    <scope>NUCLEOTIDE SEQUENCE [LARGE SCALE GENOMIC DNA]</scope>
    <source>
        <strain evidence="10">JC22</strain>
    </source>
</reference>
<dbReference type="RefSeq" id="WP_097074124.1">
    <property type="nucleotide sequence ID" value="NZ_OBMQ01000009.1"/>
</dbReference>
<feature type="domain" description="PD-(D/E)XK endonuclease-like" evidence="8">
    <location>
        <begin position="627"/>
        <end position="894"/>
    </location>
</feature>
<evidence type="ECO:0000313" key="9">
    <source>
        <dbReference type="EMBL" id="SOC16631.1"/>
    </source>
</evidence>
<dbReference type="OrthoDB" id="1488830at2"/>
<keyword evidence="6" id="KW-0238">DNA-binding</keyword>
<dbReference type="Proteomes" id="UP000219636">
    <property type="component" value="Unassembled WGS sequence"/>
</dbReference>
<dbReference type="Gene3D" id="3.90.320.10">
    <property type="match status" value="1"/>
</dbReference>
<evidence type="ECO:0000313" key="10">
    <source>
        <dbReference type="Proteomes" id="UP000219636"/>
    </source>
</evidence>
<dbReference type="GO" id="GO:0006281">
    <property type="term" value="P:DNA repair"/>
    <property type="evidence" value="ECO:0007669"/>
    <property type="project" value="UniProtKB-KW"/>
</dbReference>
<dbReference type="GO" id="GO:0016787">
    <property type="term" value="F:hydrolase activity"/>
    <property type="evidence" value="ECO:0007669"/>
    <property type="project" value="UniProtKB-KW"/>
</dbReference>
<keyword evidence="1" id="KW-0547">Nucleotide-binding</keyword>
<accession>A0A285T5I6</accession>
<keyword evidence="10" id="KW-1185">Reference proteome</keyword>
<dbReference type="GO" id="GO:0003677">
    <property type="term" value="F:DNA binding"/>
    <property type="evidence" value="ECO:0007669"/>
    <property type="project" value="UniProtKB-KW"/>
</dbReference>
<dbReference type="InterPro" id="IPR038726">
    <property type="entry name" value="PDDEXK_AddAB-type"/>
</dbReference>
<dbReference type="EMBL" id="OBMQ01000009">
    <property type="protein sequence ID" value="SOC16631.1"/>
    <property type="molecule type" value="Genomic_DNA"/>
</dbReference>
<dbReference type="InterPro" id="IPR011604">
    <property type="entry name" value="PDDEXK-like_dom_sf"/>
</dbReference>
<name>A0A285T5I6_9BACL</name>
<protein>
    <submittedName>
        <fullName evidence="9">PD-(D/E)XK nuclease superfamily protein</fullName>
    </submittedName>
</protein>
<evidence type="ECO:0000256" key="6">
    <source>
        <dbReference type="ARBA" id="ARBA00023125"/>
    </source>
</evidence>
<keyword evidence="5" id="KW-0067">ATP-binding</keyword>
<evidence type="ECO:0000259" key="8">
    <source>
        <dbReference type="Pfam" id="PF12705"/>
    </source>
</evidence>
<sequence length="901" mass="103040">MEIILGYWLDSKKYPDELNGQSASVGKIITGFHGLINILEIQLGQNFPAVADSTRIAEWQATITQLDDGQKPYSKSFKTDSWNTARELKNRRDELVLAGWNPTICEGGGKWIEAIAEIELASVDHSKGFADRVRGLFELLNQQTLPLSINKITLVDQDESLWDNWAIELVELLKLNGIPFEKMTYQLPEFPKEPLTDLEKIKTALYDPSKEVSDLKVMKDGSFIIVRSEQEWDGADYLISWLQQHGDQNTVLINNANNLLLTELFHRRGLPSSEVSEYSKWRSVLQVLPLTIETYWKPVRVDRMMELLTLPASPLPKKLCYKLAKALSEEPGIGGDKWNEALENAVTELEEQWIEKGLDTRQLNKRKTELQENIDLWINHDYYDTVEGIPCHIIERICRKVSHWAFTRNSFEPNSIFAQCFSSANELINSLRALNVKRISQLQLANILDSILGDGTKLNAYYSETTNWITIQQPGAMWGQANNIVWWDFVQNSTTNFSKWSDAERHFLQSHNINLPTPEKERRRESLSWHHALQFAKDKVILFVPSKIRGTDVKAHPLLDEIRFALSKMQAEEQQLTIDAAMLRMRESVTISDSTFKRFPLTNKAIPGPIRQWQIPQQKVALREKESATSFESVLSCSLQWTLKYSANIRSSNALSLPNESTMLGNLGHAILEQLINEDAFTASIDIQQMTGEIFDRLVPKMAAMLLLPENQSLHRKVRRDLQKSMQQFAAFLENSGVTITETEGIYNKQWQEGVHFEGRLDLVGQTASGRTVLFDAKWSRRPANYKTKLQEGSIQLALYHWLLSTTEEDFIPVAYFMLQSGEFFSVPDNEIPEQYHVESISMNETLQTVQHELTKISNALTNGLAIAPGVEEDGVEEPIFKPVCRFCEYQDLCGVRRLQK</sequence>
<evidence type="ECO:0000256" key="2">
    <source>
        <dbReference type="ARBA" id="ARBA00022763"/>
    </source>
</evidence>
<evidence type="ECO:0000256" key="4">
    <source>
        <dbReference type="ARBA" id="ARBA00022806"/>
    </source>
</evidence>
<keyword evidence="3" id="KW-0378">Hydrolase</keyword>
<evidence type="ECO:0000256" key="5">
    <source>
        <dbReference type="ARBA" id="ARBA00022840"/>
    </source>
</evidence>